<feature type="transmembrane region" description="Helical" evidence="7">
    <location>
        <begin position="310"/>
        <end position="332"/>
    </location>
</feature>
<feature type="transmembrane region" description="Helical" evidence="7">
    <location>
        <begin position="384"/>
        <end position="405"/>
    </location>
</feature>
<evidence type="ECO:0000256" key="7">
    <source>
        <dbReference type="SAM" id="Phobius"/>
    </source>
</evidence>
<protein>
    <recommendedName>
        <fullName evidence="6">Transporter</fullName>
    </recommendedName>
</protein>
<dbReference type="PANTHER" id="PTHR42948">
    <property type="entry name" value="TRANSPORTER"/>
    <property type="match status" value="1"/>
</dbReference>
<feature type="transmembrane region" description="Helical" evidence="7">
    <location>
        <begin position="137"/>
        <end position="164"/>
    </location>
</feature>
<dbReference type="CDD" id="cd10336">
    <property type="entry name" value="SLC6sbd_Tyt1-Like"/>
    <property type="match status" value="1"/>
</dbReference>
<dbReference type="InterPro" id="IPR000175">
    <property type="entry name" value="Na/ntran_symport"/>
</dbReference>
<feature type="transmembrane region" description="Helical" evidence="7">
    <location>
        <begin position="46"/>
        <end position="70"/>
    </location>
</feature>
<keyword evidence="2 6" id="KW-0813">Transport</keyword>
<dbReference type="PANTHER" id="PTHR42948:SF1">
    <property type="entry name" value="TRANSPORTER"/>
    <property type="match status" value="1"/>
</dbReference>
<dbReference type="SUPFAM" id="SSF161070">
    <property type="entry name" value="SNF-like"/>
    <property type="match status" value="1"/>
</dbReference>
<dbReference type="RefSeq" id="WP_377565265.1">
    <property type="nucleotide sequence ID" value="NZ_JBHTJZ010000023.1"/>
</dbReference>
<comment type="caution">
    <text evidence="8">The sequence shown here is derived from an EMBL/GenBank/DDBJ whole genome shotgun (WGS) entry which is preliminary data.</text>
</comment>
<evidence type="ECO:0000256" key="5">
    <source>
        <dbReference type="ARBA" id="ARBA00023136"/>
    </source>
</evidence>
<keyword evidence="6" id="KW-0769">Symport</keyword>
<evidence type="ECO:0000256" key="3">
    <source>
        <dbReference type="ARBA" id="ARBA00022692"/>
    </source>
</evidence>
<keyword evidence="5 7" id="KW-0472">Membrane</keyword>
<keyword evidence="9" id="KW-1185">Reference proteome</keyword>
<dbReference type="EMBL" id="JBHTJZ010000023">
    <property type="protein sequence ID" value="MFD0960650.1"/>
    <property type="molecule type" value="Genomic_DNA"/>
</dbReference>
<name>A0ABW3HTN5_9BACL</name>
<organism evidence="8 9">
    <name type="scientific">Paenibacillus chungangensis</name>
    <dbReference type="NCBI Taxonomy" id="696535"/>
    <lineage>
        <taxon>Bacteria</taxon>
        <taxon>Bacillati</taxon>
        <taxon>Bacillota</taxon>
        <taxon>Bacilli</taxon>
        <taxon>Bacillales</taxon>
        <taxon>Paenibacillaceae</taxon>
        <taxon>Paenibacillus</taxon>
    </lineage>
</organism>
<evidence type="ECO:0000313" key="8">
    <source>
        <dbReference type="EMBL" id="MFD0960650.1"/>
    </source>
</evidence>
<reference evidence="9" key="1">
    <citation type="journal article" date="2019" name="Int. J. Syst. Evol. Microbiol.">
        <title>The Global Catalogue of Microorganisms (GCM) 10K type strain sequencing project: providing services to taxonomists for standard genome sequencing and annotation.</title>
        <authorList>
            <consortium name="The Broad Institute Genomics Platform"/>
            <consortium name="The Broad Institute Genome Sequencing Center for Infectious Disease"/>
            <person name="Wu L."/>
            <person name="Ma J."/>
        </authorList>
    </citation>
    <scope>NUCLEOTIDE SEQUENCE [LARGE SCALE GENOMIC DNA]</scope>
    <source>
        <strain evidence="9">CCUG 59129</strain>
    </source>
</reference>
<dbReference type="InterPro" id="IPR047218">
    <property type="entry name" value="YocR/YhdH-like"/>
</dbReference>
<comment type="subcellular location">
    <subcellularLocation>
        <location evidence="1">Membrane</location>
        <topology evidence="1">Multi-pass membrane protein</topology>
    </subcellularLocation>
</comment>
<dbReference type="NCBIfam" id="NF037979">
    <property type="entry name" value="Na_transp"/>
    <property type="match status" value="1"/>
</dbReference>
<feature type="transmembrane region" description="Helical" evidence="7">
    <location>
        <begin position="344"/>
        <end position="363"/>
    </location>
</feature>
<keyword evidence="3 6" id="KW-0812">Transmembrane</keyword>
<feature type="transmembrane region" description="Helical" evidence="7">
    <location>
        <begin position="417"/>
        <end position="441"/>
    </location>
</feature>
<evidence type="ECO:0000256" key="4">
    <source>
        <dbReference type="ARBA" id="ARBA00022989"/>
    </source>
</evidence>
<gene>
    <name evidence="8" type="ORF">ACFQ2I_14755</name>
</gene>
<feature type="transmembrane region" description="Helical" evidence="7">
    <location>
        <begin position="91"/>
        <end position="117"/>
    </location>
</feature>
<evidence type="ECO:0000313" key="9">
    <source>
        <dbReference type="Proteomes" id="UP001596989"/>
    </source>
</evidence>
<feature type="transmembrane region" description="Helical" evidence="7">
    <location>
        <begin position="176"/>
        <end position="198"/>
    </location>
</feature>
<evidence type="ECO:0000256" key="6">
    <source>
        <dbReference type="RuleBase" id="RU003732"/>
    </source>
</evidence>
<dbReference type="PRINTS" id="PR00176">
    <property type="entry name" value="NANEUSMPORT"/>
</dbReference>
<evidence type="ECO:0000256" key="1">
    <source>
        <dbReference type="ARBA" id="ARBA00004141"/>
    </source>
</evidence>
<feature type="transmembrane region" description="Helical" evidence="7">
    <location>
        <begin position="218"/>
        <end position="242"/>
    </location>
</feature>
<dbReference type="InterPro" id="IPR037272">
    <property type="entry name" value="SNS_sf"/>
</dbReference>
<dbReference type="PROSITE" id="PS50267">
    <property type="entry name" value="NA_NEUROTRAN_SYMP_3"/>
    <property type="match status" value="1"/>
</dbReference>
<keyword evidence="4 7" id="KW-1133">Transmembrane helix</keyword>
<sequence length="447" mass="47433">MSDSEINHARSDRFSSTGFILAAVGSSVGLGNMWKFPYITGLYGGAAFVLLFIFCILLIGLPILLAELTIGRSGRGSASLSMARLGGSKAWGGVGLLPVTASFLIMAFYSVVAGWTLHYAMLSFSGVLTNGANYEELFAAFVGSWVPICWEFIVTLVTAMIIVRGVSAGIERFNKLLIPALVLLLIVLAIRSMTLEGAGEGLSFFFRPDFSKLTTESALVALGQAFFSLSLGMGTMMTYGAYVDKRQSLGTATLAIGLGNLLYALLAGLIIFPAIFVFGIAPTEGAGLVFVALPAAFAAMPFGSLIGGTFFLLLALAAITSAVSALEVPSAFVMDAFGWSRSTSVLFIAILSFLVGVPCSLSLNQEAEWLIIGGQSLFNGVDFVVTNVLLPLSGLIVTIFAGYIWKGARAEAGLHPGWLRLWLFMLRIVSPVLVLLVLLYYTGVLKL</sequence>
<feature type="transmembrane region" description="Helical" evidence="7">
    <location>
        <begin position="286"/>
        <end position="303"/>
    </location>
</feature>
<dbReference type="Pfam" id="PF00209">
    <property type="entry name" value="SNF"/>
    <property type="match status" value="2"/>
</dbReference>
<dbReference type="PROSITE" id="PS00610">
    <property type="entry name" value="NA_NEUROTRAN_SYMP_1"/>
    <property type="match status" value="1"/>
</dbReference>
<comment type="similarity">
    <text evidence="6">Belongs to the sodium:neurotransmitter symporter (SNF) (TC 2.A.22) family.</text>
</comment>
<evidence type="ECO:0000256" key="2">
    <source>
        <dbReference type="ARBA" id="ARBA00022448"/>
    </source>
</evidence>
<feature type="transmembrane region" description="Helical" evidence="7">
    <location>
        <begin position="14"/>
        <end position="34"/>
    </location>
</feature>
<dbReference type="Proteomes" id="UP001596989">
    <property type="component" value="Unassembled WGS sequence"/>
</dbReference>
<proteinExistence type="inferred from homology"/>
<feature type="transmembrane region" description="Helical" evidence="7">
    <location>
        <begin position="254"/>
        <end position="280"/>
    </location>
</feature>
<accession>A0ABW3HTN5</accession>